<evidence type="ECO:0000313" key="2">
    <source>
        <dbReference type="Proteomes" id="UP000762676"/>
    </source>
</evidence>
<dbReference type="Gene3D" id="1.20.5.340">
    <property type="match status" value="1"/>
</dbReference>
<proteinExistence type="predicted"/>
<reference evidence="1 2" key="1">
    <citation type="journal article" date="2021" name="Elife">
        <title>Chloroplast acquisition without the gene transfer in kleptoplastic sea slugs, Plakobranchus ocellatus.</title>
        <authorList>
            <person name="Maeda T."/>
            <person name="Takahashi S."/>
            <person name="Yoshida T."/>
            <person name="Shimamura S."/>
            <person name="Takaki Y."/>
            <person name="Nagai Y."/>
            <person name="Toyoda A."/>
            <person name="Suzuki Y."/>
            <person name="Arimoto A."/>
            <person name="Ishii H."/>
            <person name="Satoh N."/>
            <person name="Nishiyama T."/>
            <person name="Hasebe M."/>
            <person name="Maruyama T."/>
            <person name="Minagawa J."/>
            <person name="Obokata J."/>
            <person name="Shigenobu S."/>
        </authorList>
    </citation>
    <scope>NUCLEOTIDE SEQUENCE [LARGE SCALE GENOMIC DNA]</scope>
</reference>
<keyword evidence="2" id="KW-1185">Reference proteome</keyword>
<accession>A0AAV4I6N0</accession>
<dbReference type="EMBL" id="BMAT01009404">
    <property type="protein sequence ID" value="GFS05715.1"/>
    <property type="molecule type" value="Genomic_DNA"/>
</dbReference>
<dbReference type="AlphaFoldDB" id="A0AAV4I6N0"/>
<evidence type="ECO:0000313" key="1">
    <source>
        <dbReference type="EMBL" id="GFS05715.1"/>
    </source>
</evidence>
<dbReference type="Proteomes" id="UP000762676">
    <property type="component" value="Unassembled WGS sequence"/>
</dbReference>
<sequence>MPLANRTVLPSCLGRRAIAEDDQTEENSLTAVSHNAVLGTIIQLASLVRHADDIFCDLAEECQAVFEKADSINLRLHALGKKIEQLDSTEVTIRKFSLVVLPGQAKCSNCSENLMEVAALCFPGSAVHGWLVCPES</sequence>
<comment type="caution">
    <text evidence="1">The sequence shown here is derived from an EMBL/GenBank/DDBJ whole genome shotgun (WGS) entry which is preliminary data.</text>
</comment>
<name>A0AAV4I6N0_9GAST</name>
<protein>
    <submittedName>
        <fullName evidence="1">Wiskott-Aldrich syndrome protein family member 3</fullName>
    </submittedName>
</protein>
<gene>
    <name evidence="1" type="ORF">ElyMa_004688200</name>
</gene>
<organism evidence="1 2">
    <name type="scientific">Elysia marginata</name>
    <dbReference type="NCBI Taxonomy" id="1093978"/>
    <lineage>
        <taxon>Eukaryota</taxon>
        <taxon>Metazoa</taxon>
        <taxon>Spiralia</taxon>
        <taxon>Lophotrochozoa</taxon>
        <taxon>Mollusca</taxon>
        <taxon>Gastropoda</taxon>
        <taxon>Heterobranchia</taxon>
        <taxon>Euthyneura</taxon>
        <taxon>Panpulmonata</taxon>
        <taxon>Sacoglossa</taxon>
        <taxon>Placobranchoidea</taxon>
        <taxon>Plakobranchidae</taxon>
        <taxon>Elysia</taxon>
    </lineage>
</organism>